<keyword evidence="1" id="KW-0812">Transmembrane</keyword>
<gene>
    <name evidence="2" type="ORF">SM124_10115</name>
</gene>
<evidence type="ECO:0000256" key="1">
    <source>
        <dbReference type="SAM" id="Phobius"/>
    </source>
</evidence>
<evidence type="ECO:0000313" key="3">
    <source>
        <dbReference type="Proteomes" id="UP001290455"/>
    </source>
</evidence>
<dbReference type="Proteomes" id="UP001290455">
    <property type="component" value="Unassembled WGS sequence"/>
</dbReference>
<protein>
    <submittedName>
        <fullName evidence="2">DMT family transporter</fullName>
    </submittedName>
</protein>
<keyword evidence="3" id="KW-1185">Reference proteome</keyword>
<dbReference type="EMBL" id="JAXOFX010000005">
    <property type="protein sequence ID" value="MDZ5472102.1"/>
    <property type="molecule type" value="Genomic_DNA"/>
</dbReference>
<feature type="transmembrane region" description="Helical" evidence="1">
    <location>
        <begin position="125"/>
        <end position="142"/>
    </location>
</feature>
<keyword evidence="1" id="KW-0472">Membrane</keyword>
<dbReference type="PANTHER" id="PTHR34821">
    <property type="entry name" value="INNER MEMBRANE PROTEIN YDCZ"/>
    <property type="match status" value="1"/>
</dbReference>
<dbReference type="PANTHER" id="PTHR34821:SF2">
    <property type="entry name" value="INNER MEMBRANE PROTEIN YDCZ"/>
    <property type="match status" value="1"/>
</dbReference>
<proteinExistence type="predicted"/>
<name>A0ABU5IYD4_9BACI</name>
<comment type="caution">
    <text evidence="2">The sequence shown here is derived from an EMBL/GenBank/DDBJ whole genome shotgun (WGS) entry which is preliminary data.</text>
</comment>
<sequence length="144" mass="15355">MNFIYPILALLGGLAVGIQAIINGGLGKKTGTIEASFLSFSIGTLALLFIVLFFGKGNITAIASVPKWQLTGGLLGAFYVFIMVLVVPKLGVASSLMAVIVGQLLMGAIIDHFGLFGGKQIPFDGNKLFAVVIFFIAIYFFYRK</sequence>
<accession>A0ABU5IYD4</accession>
<feature type="transmembrane region" description="Helical" evidence="1">
    <location>
        <begin position="67"/>
        <end position="87"/>
    </location>
</feature>
<dbReference type="RefSeq" id="WP_322446402.1">
    <property type="nucleotide sequence ID" value="NZ_JAXOFX010000005.1"/>
</dbReference>
<evidence type="ECO:0000313" key="2">
    <source>
        <dbReference type="EMBL" id="MDZ5472102.1"/>
    </source>
</evidence>
<feature type="transmembrane region" description="Helical" evidence="1">
    <location>
        <begin position="37"/>
        <end position="55"/>
    </location>
</feature>
<feature type="transmembrane region" description="Helical" evidence="1">
    <location>
        <begin position="93"/>
        <end position="113"/>
    </location>
</feature>
<reference evidence="2 3" key="1">
    <citation type="submission" date="2023-11" db="EMBL/GenBank/DDBJ databases">
        <title>Bacillus jintuensis, isolated from a mudflat on the Beibu Gulf coast.</title>
        <authorList>
            <person name="Li M."/>
        </authorList>
    </citation>
    <scope>NUCLEOTIDE SEQUENCE [LARGE SCALE GENOMIC DNA]</scope>
    <source>
        <strain evidence="2 3">31A1R</strain>
    </source>
</reference>
<dbReference type="Pfam" id="PF04657">
    <property type="entry name" value="DMT_YdcZ"/>
    <property type="match status" value="1"/>
</dbReference>
<organism evidence="2 3">
    <name type="scientific">Robertmurraya mangrovi</name>
    <dbReference type="NCBI Taxonomy" id="3098077"/>
    <lineage>
        <taxon>Bacteria</taxon>
        <taxon>Bacillati</taxon>
        <taxon>Bacillota</taxon>
        <taxon>Bacilli</taxon>
        <taxon>Bacillales</taxon>
        <taxon>Bacillaceae</taxon>
        <taxon>Robertmurraya</taxon>
    </lineage>
</organism>
<keyword evidence="1" id="KW-1133">Transmembrane helix</keyword>
<dbReference type="InterPro" id="IPR006750">
    <property type="entry name" value="YdcZ"/>
</dbReference>